<accession>A0A2U1V6B3</accession>
<dbReference type="AlphaFoldDB" id="A0A2U1V6B3"/>
<proteinExistence type="predicted"/>
<protein>
    <submittedName>
        <fullName evidence="1">Uncharacterized protein</fullName>
    </submittedName>
</protein>
<dbReference type="Proteomes" id="UP000245048">
    <property type="component" value="Unassembled WGS sequence"/>
</dbReference>
<name>A0A2U1V6B3_9PROT</name>
<evidence type="ECO:0000313" key="1">
    <source>
        <dbReference type="EMBL" id="PWC29436.1"/>
    </source>
</evidence>
<reference evidence="2" key="1">
    <citation type="submission" date="2017-10" db="EMBL/GenBank/DDBJ databases">
        <authorList>
            <person name="Toshchakov S.V."/>
            <person name="Goeva M.A."/>
        </authorList>
    </citation>
    <scope>NUCLEOTIDE SEQUENCE [LARGE SCALE GENOMIC DNA]</scope>
    <source>
        <strain evidence="2">JR1/69-1-13</strain>
    </source>
</reference>
<dbReference type="EMBL" id="PDOA01000003">
    <property type="protein sequence ID" value="PWC29436.1"/>
    <property type="molecule type" value="Genomic_DNA"/>
</dbReference>
<evidence type="ECO:0000313" key="2">
    <source>
        <dbReference type="Proteomes" id="UP000245048"/>
    </source>
</evidence>
<comment type="caution">
    <text evidence="1">The sequence shown here is derived from an EMBL/GenBank/DDBJ whole genome shotgun (WGS) entry which is preliminary data.</text>
</comment>
<sequence length="273" mass="29854">MELRGLSSYDGAKKVKGQELPIPVDDPEFIRIREGVEAHNAFAAGFTVEGCTPPRFYRIFTGGWQLHGRWYAAGADQTTVYLHMPERERLKLRISGEAVAEVDVSASHLSILHGLFGFPLPDGDLYSMVPGVPRGAVKAWLTITLGRGKAKPKWSDETPEKHRLHDAGLICAKMVEAYPFLTKLDEIVPADVRAAHSKGAHSLPSLVLQGIEAKALTGAMEVLRNRGILALPTHDGLIVPASAAEEAKEAFKGSFGYFAKIQPRLDVEPKERV</sequence>
<gene>
    <name evidence="1" type="ORF">CR165_05645</name>
</gene>
<organism evidence="1 2">
    <name type="scientific">Teichococcus aestuarii</name>
    <dbReference type="NCBI Taxonomy" id="568898"/>
    <lineage>
        <taxon>Bacteria</taxon>
        <taxon>Pseudomonadati</taxon>
        <taxon>Pseudomonadota</taxon>
        <taxon>Alphaproteobacteria</taxon>
        <taxon>Acetobacterales</taxon>
        <taxon>Roseomonadaceae</taxon>
        <taxon>Roseomonas</taxon>
    </lineage>
</organism>
<keyword evidence="2" id="KW-1185">Reference proteome</keyword>